<dbReference type="EMBL" id="CAJNOK010001520">
    <property type="protein sequence ID" value="CAF0816486.1"/>
    <property type="molecule type" value="Genomic_DNA"/>
</dbReference>
<evidence type="ECO:0000256" key="1">
    <source>
        <dbReference type="ARBA" id="ARBA00004141"/>
    </source>
</evidence>
<protein>
    <recommendedName>
        <fullName evidence="10">ABC transmembrane type-1 domain-containing protein</fullName>
    </recommendedName>
</protein>
<evidence type="ECO:0000313" key="11">
    <source>
        <dbReference type="EMBL" id="CAF0816486.1"/>
    </source>
</evidence>
<dbReference type="PANTHER" id="PTHR24223">
    <property type="entry name" value="ATP-BINDING CASSETTE SUB-FAMILY C"/>
    <property type="match status" value="1"/>
</dbReference>
<dbReference type="GO" id="GO:0140359">
    <property type="term" value="F:ABC-type transporter activity"/>
    <property type="evidence" value="ECO:0007669"/>
    <property type="project" value="InterPro"/>
</dbReference>
<dbReference type="PANTHER" id="PTHR24223:SF456">
    <property type="entry name" value="MULTIDRUG RESISTANCE-ASSOCIATED PROTEIN LETHAL(2)03659"/>
    <property type="match status" value="1"/>
</dbReference>
<proteinExistence type="inferred from homology"/>
<keyword evidence="6" id="KW-0067">ATP-binding</keyword>
<dbReference type="InterPro" id="IPR011527">
    <property type="entry name" value="ABC1_TM_dom"/>
</dbReference>
<dbReference type="EMBL" id="CAJOBC010000713">
    <property type="protein sequence ID" value="CAF3617935.1"/>
    <property type="molecule type" value="Genomic_DNA"/>
</dbReference>
<evidence type="ECO:0000256" key="2">
    <source>
        <dbReference type="ARBA" id="ARBA00009726"/>
    </source>
</evidence>
<evidence type="ECO:0000256" key="4">
    <source>
        <dbReference type="ARBA" id="ARBA00022692"/>
    </source>
</evidence>
<keyword evidence="4 9" id="KW-0812">Transmembrane</keyword>
<accession>A0A813UUB9</accession>
<keyword evidence="15" id="KW-1185">Reference proteome</keyword>
<dbReference type="InterPro" id="IPR027417">
    <property type="entry name" value="P-loop_NTPase"/>
</dbReference>
<evidence type="ECO:0000313" key="15">
    <source>
        <dbReference type="Proteomes" id="UP000663829"/>
    </source>
</evidence>
<dbReference type="InterPro" id="IPR036640">
    <property type="entry name" value="ABC1_TM_sf"/>
</dbReference>
<keyword evidence="5" id="KW-0547">Nucleotide-binding</keyword>
<feature type="transmembrane region" description="Helical" evidence="9">
    <location>
        <begin position="83"/>
        <end position="107"/>
    </location>
</feature>
<dbReference type="SUPFAM" id="SSF90123">
    <property type="entry name" value="ABC transporter transmembrane region"/>
    <property type="match status" value="1"/>
</dbReference>
<evidence type="ECO:0000259" key="10">
    <source>
        <dbReference type="PROSITE" id="PS50929"/>
    </source>
</evidence>
<evidence type="ECO:0000256" key="6">
    <source>
        <dbReference type="ARBA" id="ARBA00022840"/>
    </source>
</evidence>
<organism evidence="12 15">
    <name type="scientific">Didymodactylos carnosus</name>
    <dbReference type="NCBI Taxonomy" id="1234261"/>
    <lineage>
        <taxon>Eukaryota</taxon>
        <taxon>Metazoa</taxon>
        <taxon>Spiralia</taxon>
        <taxon>Gnathifera</taxon>
        <taxon>Rotifera</taxon>
        <taxon>Eurotatoria</taxon>
        <taxon>Bdelloidea</taxon>
        <taxon>Philodinida</taxon>
        <taxon>Philodinidae</taxon>
        <taxon>Didymodactylos</taxon>
    </lineage>
</organism>
<dbReference type="Proteomes" id="UP000677228">
    <property type="component" value="Unassembled WGS sequence"/>
</dbReference>
<evidence type="ECO:0000313" key="13">
    <source>
        <dbReference type="EMBL" id="CAF3600572.1"/>
    </source>
</evidence>
<evidence type="ECO:0000313" key="14">
    <source>
        <dbReference type="EMBL" id="CAF3617935.1"/>
    </source>
</evidence>
<keyword evidence="7 9" id="KW-1133">Transmembrane helix</keyword>
<feature type="domain" description="ABC transmembrane type-1" evidence="10">
    <location>
        <begin position="106"/>
        <end position="269"/>
    </location>
</feature>
<dbReference type="Pfam" id="PF00664">
    <property type="entry name" value="ABC_membrane"/>
    <property type="match status" value="1"/>
</dbReference>
<comment type="similarity">
    <text evidence="2">Belongs to the ABC transporter superfamily. ABCC family. Conjugate transporter (TC 3.A.1.208) subfamily.</text>
</comment>
<keyword evidence="8 9" id="KW-0472">Membrane</keyword>
<evidence type="ECO:0000256" key="7">
    <source>
        <dbReference type="ARBA" id="ARBA00022989"/>
    </source>
</evidence>
<comment type="subcellular location">
    <subcellularLocation>
        <location evidence="1">Membrane</location>
        <topology evidence="1">Multi-pass membrane protein</topology>
    </subcellularLocation>
</comment>
<evidence type="ECO:0000256" key="5">
    <source>
        <dbReference type="ARBA" id="ARBA00022741"/>
    </source>
</evidence>
<feature type="transmembrane region" description="Helical" evidence="9">
    <location>
        <begin position="166"/>
        <end position="190"/>
    </location>
</feature>
<dbReference type="SUPFAM" id="SSF52540">
    <property type="entry name" value="P-loop containing nucleoside triphosphate hydrolases"/>
    <property type="match status" value="1"/>
</dbReference>
<dbReference type="EMBL" id="CAJNOQ010000713">
    <property type="protein sequence ID" value="CAF0830874.1"/>
    <property type="molecule type" value="Genomic_DNA"/>
</dbReference>
<evidence type="ECO:0000256" key="3">
    <source>
        <dbReference type="ARBA" id="ARBA00022448"/>
    </source>
</evidence>
<dbReference type="Proteomes" id="UP000681722">
    <property type="component" value="Unassembled WGS sequence"/>
</dbReference>
<evidence type="ECO:0000313" key="12">
    <source>
        <dbReference type="EMBL" id="CAF0830874.1"/>
    </source>
</evidence>
<dbReference type="Proteomes" id="UP000663829">
    <property type="component" value="Unassembled WGS sequence"/>
</dbReference>
<comment type="caution">
    <text evidence="12">The sequence shown here is derived from an EMBL/GenBank/DDBJ whole genome shotgun (WGS) entry which is preliminary data.</text>
</comment>
<name>A0A813UUB9_9BILA</name>
<dbReference type="Gene3D" id="1.20.1560.10">
    <property type="entry name" value="ABC transporter type 1, transmembrane domain"/>
    <property type="match status" value="1"/>
</dbReference>
<evidence type="ECO:0000256" key="8">
    <source>
        <dbReference type="ARBA" id="ARBA00023136"/>
    </source>
</evidence>
<dbReference type="AlphaFoldDB" id="A0A813UUB9"/>
<sequence length="402" mass="46576">MNNNITITSHSNPHPYLKCNWFSKIFHTWVTSLLYLASKKSLEEKDLFDILPQDKSNSLIENLELAWENQVVLSRKKKKNPSLILATISVCYKTYSTVGIYIFIYIIRLSLSSLSSIASGKIINLMTNDVATIEKLSLDGHFFWVGILETIVVLSILWIKIGYTILIAACYTIFVLLLQMACGKCIQIIWTKRVRKTDLRIKLMNEIVKSIHLVKMYSWQQPFQQKVENVRRIETYYIIFQSLMTSVKIVNGQAFAAIFFLQIFGLLWYKQIPFDTEFFTIAFVLISYLRHTFLHNFSGVCVNLSQYWAAAKRIQDFLLLEEYHRSNAIKEKTTLTSSDETKLYLETEHLSASWENASFHLQNISFTSKVGELVMVIGPIASGKVSIELDNRLHFYTEIFFL</sequence>
<reference evidence="12" key="1">
    <citation type="submission" date="2021-02" db="EMBL/GenBank/DDBJ databases">
        <authorList>
            <person name="Nowell W R."/>
        </authorList>
    </citation>
    <scope>NUCLEOTIDE SEQUENCE</scope>
</reference>
<dbReference type="GO" id="GO:0016020">
    <property type="term" value="C:membrane"/>
    <property type="evidence" value="ECO:0007669"/>
    <property type="project" value="UniProtKB-SubCell"/>
</dbReference>
<dbReference type="OrthoDB" id="6500128at2759"/>
<dbReference type="Proteomes" id="UP000682733">
    <property type="component" value="Unassembled WGS sequence"/>
</dbReference>
<keyword evidence="3" id="KW-0813">Transport</keyword>
<feature type="transmembrane region" description="Helical" evidence="9">
    <location>
        <begin position="249"/>
        <end position="269"/>
    </location>
</feature>
<dbReference type="GO" id="GO:0005524">
    <property type="term" value="F:ATP binding"/>
    <property type="evidence" value="ECO:0007669"/>
    <property type="project" value="UniProtKB-KW"/>
</dbReference>
<dbReference type="PROSITE" id="PS50929">
    <property type="entry name" value="ABC_TM1F"/>
    <property type="match status" value="1"/>
</dbReference>
<evidence type="ECO:0000256" key="9">
    <source>
        <dbReference type="SAM" id="Phobius"/>
    </source>
</evidence>
<gene>
    <name evidence="12" type="ORF">GPM918_LOCUS5047</name>
    <name evidence="11" type="ORF">OVA965_LOCUS5421</name>
    <name evidence="14" type="ORF">SRO942_LOCUS5048</name>
    <name evidence="13" type="ORF">TMI583_LOCUS5419</name>
</gene>
<dbReference type="EMBL" id="CAJOBA010001520">
    <property type="protein sequence ID" value="CAF3600572.1"/>
    <property type="molecule type" value="Genomic_DNA"/>
</dbReference>
<dbReference type="InterPro" id="IPR050173">
    <property type="entry name" value="ABC_transporter_C-like"/>
</dbReference>